<protein>
    <submittedName>
        <fullName evidence="2">Uncharacterized protein</fullName>
    </submittedName>
</protein>
<dbReference type="Proteomes" id="UP000002408">
    <property type="component" value="Chromosome"/>
</dbReference>
<keyword evidence="1" id="KW-0812">Transmembrane</keyword>
<feature type="transmembrane region" description="Helical" evidence="1">
    <location>
        <begin position="12"/>
        <end position="31"/>
    </location>
</feature>
<evidence type="ECO:0000313" key="2">
    <source>
        <dbReference type="EMBL" id="ABS56001.1"/>
    </source>
</evidence>
<accession>A7I8E0</accession>
<dbReference type="KEGG" id="mbn:Mboo_1483"/>
<dbReference type="STRING" id="456442.Mboo_1483"/>
<dbReference type="AlphaFoldDB" id="A7I8E0"/>
<reference evidence="3" key="1">
    <citation type="journal article" date="2015" name="Microbiology">
        <title>Genome of Methanoregula boonei 6A8 reveals adaptations to oligotrophic peatland environments.</title>
        <authorList>
            <person name="Braeuer S."/>
            <person name="Cadillo-Quiroz H."/>
            <person name="Kyrpides N."/>
            <person name="Woyke T."/>
            <person name="Goodwin L."/>
            <person name="Detter C."/>
            <person name="Podell S."/>
            <person name="Yavitt J.B."/>
            <person name="Zinder S.H."/>
        </authorList>
    </citation>
    <scope>NUCLEOTIDE SEQUENCE [LARGE SCALE GENOMIC DNA]</scope>
    <source>
        <strain evidence="3">DSM 21154 / JCM 14090 / 6A8</strain>
    </source>
</reference>
<feature type="transmembrane region" description="Helical" evidence="1">
    <location>
        <begin position="51"/>
        <end position="68"/>
    </location>
</feature>
<sequence>MYWPQVIRNGVLVSRSKGVTMSGFIIFMKVFRESGTGSLIYPACSVTERAAIAATTVLIICLILKTFFKCLKRNSRIAIFGTYKRLSIAGYYFHFFNRIK</sequence>
<keyword evidence="1" id="KW-1133">Transmembrane helix</keyword>
<evidence type="ECO:0000256" key="1">
    <source>
        <dbReference type="SAM" id="Phobius"/>
    </source>
</evidence>
<organism evidence="2 3">
    <name type="scientific">Methanoregula boonei (strain DSM 21154 / JCM 14090 / 6A8)</name>
    <dbReference type="NCBI Taxonomy" id="456442"/>
    <lineage>
        <taxon>Archaea</taxon>
        <taxon>Methanobacteriati</taxon>
        <taxon>Methanobacteriota</taxon>
        <taxon>Stenosarchaea group</taxon>
        <taxon>Methanomicrobia</taxon>
        <taxon>Methanomicrobiales</taxon>
        <taxon>Methanoregulaceae</taxon>
        <taxon>Methanoregula</taxon>
    </lineage>
</organism>
<dbReference type="EMBL" id="CP000780">
    <property type="protein sequence ID" value="ABS56001.1"/>
    <property type="molecule type" value="Genomic_DNA"/>
</dbReference>
<proteinExistence type="predicted"/>
<gene>
    <name evidence="2" type="ordered locus">Mboo_1483</name>
</gene>
<keyword evidence="1" id="KW-0472">Membrane</keyword>
<name>A7I8E0_METB6</name>
<evidence type="ECO:0000313" key="3">
    <source>
        <dbReference type="Proteomes" id="UP000002408"/>
    </source>
</evidence>
<keyword evidence="3" id="KW-1185">Reference proteome</keyword>
<dbReference type="HOGENOM" id="CLU_2299319_0_0_2"/>